<name>A0A540KAI2_MALBA</name>
<organism evidence="1 2">
    <name type="scientific">Malus baccata</name>
    <name type="common">Siberian crab apple</name>
    <name type="synonym">Pyrus baccata</name>
    <dbReference type="NCBI Taxonomy" id="106549"/>
    <lineage>
        <taxon>Eukaryota</taxon>
        <taxon>Viridiplantae</taxon>
        <taxon>Streptophyta</taxon>
        <taxon>Embryophyta</taxon>
        <taxon>Tracheophyta</taxon>
        <taxon>Spermatophyta</taxon>
        <taxon>Magnoliopsida</taxon>
        <taxon>eudicotyledons</taxon>
        <taxon>Gunneridae</taxon>
        <taxon>Pentapetalae</taxon>
        <taxon>rosids</taxon>
        <taxon>fabids</taxon>
        <taxon>Rosales</taxon>
        <taxon>Rosaceae</taxon>
        <taxon>Amygdaloideae</taxon>
        <taxon>Maleae</taxon>
        <taxon>Malus</taxon>
    </lineage>
</organism>
<dbReference type="AlphaFoldDB" id="A0A540KAI2"/>
<dbReference type="EMBL" id="VIEB01001593">
    <property type="protein sequence ID" value="TQD71223.1"/>
    <property type="molecule type" value="Genomic_DNA"/>
</dbReference>
<proteinExistence type="predicted"/>
<evidence type="ECO:0000313" key="2">
    <source>
        <dbReference type="Proteomes" id="UP000315295"/>
    </source>
</evidence>
<evidence type="ECO:0000313" key="1">
    <source>
        <dbReference type="EMBL" id="TQD71223.1"/>
    </source>
</evidence>
<reference evidence="1 2" key="1">
    <citation type="journal article" date="2019" name="G3 (Bethesda)">
        <title>Sequencing of a Wild Apple (Malus baccata) Genome Unravels the Differences Between Cultivated and Wild Apple Species Regarding Disease Resistance and Cold Tolerance.</title>
        <authorList>
            <person name="Chen X."/>
        </authorList>
    </citation>
    <scope>NUCLEOTIDE SEQUENCE [LARGE SCALE GENOMIC DNA]</scope>
    <source>
        <strain evidence="2">cv. Shandingzi</strain>
        <tissue evidence="1">Leaves</tissue>
    </source>
</reference>
<accession>A0A540KAI2</accession>
<gene>
    <name evidence="1" type="ORF">C1H46_043245</name>
</gene>
<dbReference type="Proteomes" id="UP000315295">
    <property type="component" value="Unassembled WGS sequence"/>
</dbReference>
<keyword evidence="2" id="KW-1185">Reference proteome</keyword>
<sequence>MLPSPPDSSPPPIVTGKSQGIRHGIGNLCEKWRLGEITGDYGGNPLYLNPLLYRPATPATLLTDGNSLSLSIPHCPFGLL</sequence>
<protein>
    <submittedName>
        <fullName evidence="1">Uncharacterized protein</fullName>
    </submittedName>
</protein>
<comment type="caution">
    <text evidence="1">The sequence shown here is derived from an EMBL/GenBank/DDBJ whole genome shotgun (WGS) entry which is preliminary data.</text>
</comment>